<keyword evidence="6" id="KW-0418">Kinase</keyword>
<dbReference type="Pfam" id="PF13202">
    <property type="entry name" value="EF-hand_5"/>
    <property type="match status" value="1"/>
</dbReference>
<dbReference type="EMBL" id="CAMXCT010005135">
    <property type="protein sequence ID" value="CAI4011533.1"/>
    <property type="molecule type" value="Genomic_DNA"/>
</dbReference>
<dbReference type="InterPro" id="IPR018247">
    <property type="entry name" value="EF_Hand_1_Ca_BS"/>
</dbReference>
<dbReference type="InterPro" id="IPR011992">
    <property type="entry name" value="EF-hand-dom_pair"/>
</dbReference>
<dbReference type="InterPro" id="IPR050205">
    <property type="entry name" value="CDPK_Ser/Thr_kinases"/>
</dbReference>
<dbReference type="PROSITE" id="PS00107">
    <property type="entry name" value="PROTEIN_KINASE_ATP"/>
    <property type="match status" value="1"/>
</dbReference>
<evidence type="ECO:0000313" key="13">
    <source>
        <dbReference type="EMBL" id="CAI4011533.1"/>
    </source>
</evidence>
<dbReference type="PANTHER" id="PTHR24349">
    <property type="entry name" value="SERINE/THREONINE-PROTEIN KINASE"/>
    <property type="match status" value="1"/>
</dbReference>
<dbReference type="Proteomes" id="UP001152797">
    <property type="component" value="Unassembled WGS sequence"/>
</dbReference>
<dbReference type="PROSITE" id="PS00018">
    <property type="entry name" value="EF_HAND_1"/>
    <property type="match status" value="2"/>
</dbReference>
<organism evidence="13">
    <name type="scientific">Cladocopium goreaui</name>
    <dbReference type="NCBI Taxonomy" id="2562237"/>
    <lineage>
        <taxon>Eukaryota</taxon>
        <taxon>Sar</taxon>
        <taxon>Alveolata</taxon>
        <taxon>Dinophyceae</taxon>
        <taxon>Suessiales</taxon>
        <taxon>Symbiodiniaceae</taxon>
        <taxon>Cladocopium</taxon>
    </lineage>
</organism>
<evidence type="ECO:0000313" key="14">
    <source>
        <dbReference type="EMBL" id="CAL4798845.1"/>
    </source>
</evidence>
<feature type="domain" description="EF-hand" evidence="12">
    <location>
        <begin position="438"/>
        <end position="473"/>
    </location>
</feature>
<evidence type="ECO:0000256" key="2">
    <source>
        <dbReference type="ARBA" id="ARBA00011245"/>
    </source>
</evidence>
<comment type="caution">
    <text evidence="13">The sequence shown here is derived from an EMBL/GenBank/DDBJ whole genome shotgun (WGS) entry which is preliminary data.</text>
</comment>
<feature type="binding site" evidence="10">
    <location>
        <position position="112"/>
    </location>
    <ligand>
        <name>ATP</name>
        <dbReference type="ChEBI" id="CHEBI:30616"/>
    </ligand>
</feature>
<dbReference type="FunFam" id="1.10.510.10:FF:000571">
    <property type="entry name" value="Maternal embryonic leucine zipper kinase"/>
    <property type="match status" value="1"/>
</dbReference>
<sequence>STALMSSFFASRRASRALFAPLAAVATTLHWQRRSLHSEGKLTFRRLRGPREGEKKELRNRLIKHTDFVYQCLSYGKLEDYYVLEKELGFGSFGTIYMAKHKFLDFKFAVKKVPKGEDDEKVKALLMNEIHALMDLDHPHVVKLVRYFDEGKHMYLVFELCEGPDLLTRLEAGGKLKEKEAASTMRQMLAALKCCHDHYMGHFDVKPENFIYRRKDCAKLKMIDLGLASRFKRSRREIRGTSAYMAPEMWDGFFGPEADIWGCGVVFFCILTGEQFFPSWLEDDEIRPLARDRKWVRSRLRMLKEQQLSKEAVDLVTSMMRHDRHTRPTVREALQHPFFQIHSEKAAAEALRQTNPQYYRELDRQTEGVLDRLVEHFVEFASEPVIVRAALLLMAHVGAYSARATRAQRSAFTELDRTSSGGLCMEVLEAFYDDRRMPIPEALEQAFSGVDVDDDGYITYIEFLSATLPRSIRCDENFCRRVFEMVDRNGDGFIDASDLSQAFMAGEDHRGVCRESLAEVSQSERISWEQFLKLMQSPKVGCT</sequence>
<evidence type="ECO:0000256" key="9">
    <source>
        <dbReference type="ARBA" id="ARBA00024334"/>
    </source>
</evidence>
<dbReference type="EMBL" id="CAMXCT020005135">
    <property type="protein sequence ID" value="CAL1164908.1"/>
    <property type="molecule type" value="Genomic_DNA"/>
</dbReference>
<gene>
    <name evidence="13" type="ORF">C1SCF055_LOCUS36684</name>
</gene>
<proteinExistence type="inferred from homology"/>
<comment type="cofactor">
    <cofactor evidence="1">
        <name>Mg(2+)</name>
        <dbReference type="ChEBI" id="CHEBI:18420"/>
    </cofactor>
</comment>
<dbReference type="SUPFAM" id="SSF47473">
    <property type="entry name" value="EF-hand"/>
    <property type="match status" value="1"/>
</dbReference>
<dbReference type="GO" id="GO:0005509">
    <property type="term" value="F:calcium ion binding"/>
    <property type="evidence" value="ECO:0007669"/>
    <property type="project" value="InterPro"/>
</dbReference>
<dbReference type="InterPro" id="IPR002048">
    <property type="entry name" value="EF_hand_dom"/>
</dbReference>
<evidence type="ECO:0000256" key="5">
    <source>
        <dbReference type="ARBA" id="ARBA00022741"/>
    </source>
</evidence>
<feature type="domain" description="EF-hand" evidence="12">
    <location>
        <begin position="474"/>
        <end position="509"/>
    </location>
</feature>
<keyword evidence="4" id="KW-0808">Transferase</keyword>
<dbReference type="InterPro" id="IPR008271">
    <property type="entry name" value="Ser/Thr_kinase_AS"/>
</dbReference>
<dbReference type="InterPro" id="IPR000719">
    <property type="entry name" value="Prot_kinase_dom"/>
</dbReference>
<dbReference type="SMART" id="SM00220">
    <property type="entry name" value="S_TKc"/>
    <property type="match status" value="1"/>
</dbReference>
<evidence type="ECO:0000256" key="3">
    <source>
        <dbReference type="ARBA" id="ARBA00022527"/>
    </source>
</evidence>
<dbReference type="SMART" id="SM00054">
    <property type="entry name" value="EFh"/>
    <property type="match status" value="2"/>
</dbReference>
<keyword evidence="15" id="KW-1185">Reference proteome</keyword>
<keyword evidence="5 10" id="KW-0547">Nucleotide-binding</keyword>
<evidence type="ECO:0000256" key="4">
    <source>
        <dbReference type="ARBA" id="ARBA00022679"/>
    </source>
</evidence>
<feature type="non-terminal residue" evidence="13">
    <location>
        <position position="1"/>
    </location>
</feature>
<dbReference type="CDD" id="cd00051">
    <property type="entry name" value="EFh"/>
    <property type="match status" value="1"/>
</dbReference>
<evidence type="ECO:0000259" key="11">
    <source>
        <dbReference type="PROSITE" id="PS50011"/>
    </source>
</evidence>
<dbReference type="Gene3D" id="1.10.510.10">
    <property type="entry name" value="Transferase(Phosphotransferase) domain 1"/>
    <property type="match status" value="1"/>
</dbReference>
<dbReference type="GO" id="GO:0004674">
    <property type="term" value="F:protein serine/threonine kinase activity"/>
    <property type="evidence" value="ECO:0007669"/>
    <property type="project" value="UniProtKB-KW"/>
</dbReference>
<dbReference type="PROSITE" id="PS00108">
    <property type="entry name" value="PROTEIN_KINASE_ST"/>
    <property type="match status" value="1"/>
</dbReference>
<dbReference type="InterPro" id="IPR011009">
    <property type="entry name" value="Kinase-like_dom_sf"/>
</dbReference>
<evidence type="ECO:0000256" key="6">
    <source>
        <dbReference type="ARBA" id="ARBA00022777"/>
    </source>
</evidence>
<comment type="subunit">
    <text evidence="2">Monomer.</text>
</comment>
<evidence type="ECO:0000256" key="1">
    <source>
        <dbReference type="ARBA" id="ARBA00001946"/>
    </source>
</evidence>
<protein>
    <submittedName>
        <fullName evidence="14">Alpha-1,3-mannosyl-glycoprotein 2-beta-N-acetylglucosaminyltransferase (N-glycosyl-oligosaccharide-glycoprotein N-acetylglucosaminyltransferase I)</fullName>
    </submittedName>
</protein>
<evidence type="ECO:0000256" key="8">
    <source>
        <dbReference type="ARBA" id="ARBA00022840"/>
    </source>
</evidence>
<reference evidence="14 15" key="2">
    <citation type="submission" date="2024-05" db="EMBL/GenBank/DDBJ databases">
        <authorList>
            <person name="Chen Y."/>
            <person name="Shah S."/>
            <person name="Dougan E. K."/>
            <person name="Thang M."/>
            <person name="Chan C."/>
        </authorList>
    </citation>
    <scope>NUCLEOTIDE SEQUENCE [LARGE SCALE GENOMIC DNA]</scope>
</reference>
<keyword evidence="8 10" id="KW-0067">ATP-binding</keyword>
<comment type="similarity">
    <text evidence="9">Belongs to the protein kinase superfamily. Ser/Thr protein kinase family. CDPK subfamily.</text>
</comment>
<feature type="domain" description="Protein kinase" evidence="11">
    <location>
        <begin position="82"/>
        <end position="339"/>
    </location>
</feature>
<dbReference type="SUPFAM" id="SSF56112">
    <property type="entry name" value="Protein kinase-like (PK-like)"/>
    <property type="match status" value="1"/>
</dbReference>
<keyword evidence="7" id="KW-0106">Calcium</keyword>
<name>A0A9P1GFV2_9DINO</name>
<dbReference type="OrthoDB" id="432537at2759"/>
<evidence type="ECO:0000256" key="10">
    <source>
        <dbReference type="PROSITE-ProRule" id="PRU10141"/>
    </source>
</evidence>
<dbReference type="Gene3D" id="1.10.238.10">
    <property type="entry name" value="EF-hand"/>
    <property type="match status" value="2"/>
</dbReference>
<accession>A0A9P1GFV2</accession>
<evidence type="ECO:0000313" key="15">
    <source>
        <dbReference type="Proteomes" id="UP001152797"/>
    </source>
</evidence>
<evidence type="ECO:0000259" key="12">
    <source>
        <dbReference type="PROSITE" id="PS50222"/>
    </source>
</evidence>
<dbReference type="EMBL" id="CAMXCT030005135">
    <property type="protein sequence ID" value="CAL4798845.1"/>
    <property type="molecule type" value="Genomic_DNA"/>
</dbReference>
<dbReference type="Pfam" id="PF00069">
    <property type="entry name" value="Pkinase"/>
    <property type="match status" value="1"/>
</dbReference>
<dbReference type="AlphaFoldDB" id="A0A9P1GFV2"/>
<evidence type="ECO:0000256" key="7">
    <source>
        <dbReference type="ARBA" id="ARBA00022837"/>
    </source>
</evidence>
<dbReference type="PROSITE" id="PS50222">
    <property type="entry name" value="EF_HAND_2"/>
    <property type="match status" value="2"/>
</dbReference>
<reference evidence="13" key="1">
    <citation type="submission" date="2022-10" db="EMBL/GenBank/DDBJ databases">
        <authorList>
            <person name="Chen Y."/>
            <person name="Dougan E. K."/>
            <person name="Chan C."/>
            <person name="Rhodes N."/>
            <person name="Thang M."/>
        </authorList>
    </citation>
    <scope>NUCLEOTIDE SEQUENCE</scope>
</reference>
<dbReference type="GO" id="GO:0005524">
    <property type="term" value="F:ATP binding"/>
    <property type="evidence" value="ECO:0007669"/>
    <property type="project" value="UniProtKB-UniRule"/>
</dbReference>
<dbReference type="PROSITE" id="PS50011">
    <property type="entry name" value="PROTEIN_KINASE_DOM"/>
    <property type="match status" value="1"/>
</dbReference>
<dbReference type="InterPro" id="IPR017441">
    <property type="entry name" value="Protein_kinase_ATP_BS"/>
</dbReference>
<keyword evidence="3" id="KW-0723">Serine/threonine-protein kinase</keyword>